<feature type="domain" description="Brl1/Brr6" evidence="3">
    <location>
        <begin position="250"/>
        <end position="379"/>
    </location>
</feature>
<dbReference type="GO" id="GO:0031965">
    <property type="term" value="C:nuclear membrane"/>
    <property type="evidence" value="ECO:0007669"/>
    <property type="project" value="InterPro"/>
</dbReference>
<feature type="compositionally biased region" description="Polar residues" evidence="1">
    <location>
        <begin position="434"/>
        <end position="459"/>
    </location>
</feature>
<evidence type="ECO:0000256" key="1">
    <source>
        <dbReference type="SAM" id="MobiDB-lite"/>
    </source>
</evidence>
<dbReference type="EMBL" id="AZGY01000029">
    <property type="protein sequence ID" value="KZZ88462.1"/>
    <property type="molecule type" value="Genomic_DNA"/>
</dbReference>
<feature type="transmembrane region" description="Helical" evidence="2">
    <location>
        <begin position="359"/>
        <end position="378"/>
    </location>
</feature>
<dbReference type="Proteomes" id="UP000078544">
    <property type="component" value="Unassembled WGS sequence"/>
</dbReference>
<feature type="compositionally biased region" description="Polar residues" evidence="1">
    <location>
        <begin position="25"/>
        <end position="47"/>
    </location>
</feature>
<evidence type="ECO:0000313" key="5">
    <source>
        <dbReference type="Proteomes" id="UP000078544"/>
    </source>
</evidence>
<dbReference type="PANTHER" id="PTHR28136:SF1">
    <property type="entry name" value="NUCLEUS EXPORT PROTEIN BRL1"/>
    <property type="match status" value="1"/>
</dbReference>
<dbReference type="Pfam" id="PF10104">
    <property type="entry name" value="Brr6_like_C_C"/>
    <property type="match status" value="1"/>
</dbReference>
<dbReference type="PANTHER" id="PTHR28136">
    <property type="entry name" value="NUCLEUS EXPORT PROTEIN BRR6"/>
    <property type="match status" value="1"/>
</dbReference>
<evidence type="ECO:0000259" key="3">
    <source>
        <dbReference type="SMART" id="SM01042"/>
    </source>
</evidence>
<keyword evidence="2" id="KW-0812">Transmembrane</keyword>
<feature type="region of interest" description="Disordered" evidence="1">
    <location>
        <begin position="1"/>
        <end position="129"/>
    </location>
</feature>
<sequence length="472" mass="52079">MNARTYESPMDWEYNDRGPLDPTSPFAQAANNAPRSNFSSPFKSTSRPPNPFARLQSPTKSSAQPPQSARFTPQLPSSSTAPPFRNPAFTTPRKPVDEVVLSEASGVEDSPTPTEASDYPNDTPDVDRRTDIAIGATITPLKVDKSQRYGKAGSGLRKHASGKGEIRGARDVHVTMRKRRRHNMDKDVGSGTRHGPSTDDFWDSDSDASDGGGSQKDGRPKAGGKQGKQRGPFESFFRALNKYPHTPDHMQKWMQLGANVFLVSVATYVCWSVVSTIRTDIFNANSAAQQKLVSQMEGCRNHYTSNNCASNDRPALKAFCEEWYECMMQDPDAIMRVKVTAKQIAEIINEFTETMHLKAWGVIVAIILICATINFGSFGRQSSSHKELYPPGTQPPSSIQEQARSPDITPGYMLVPVQTPRLRRQALLDEGTDTDNSPIQPSFFTPSGRRSPSKSNRQLSPVRYRGSPSKGH</sequence>
<dbReference type="GO" id="GO:0006998">
    <property type="term" value="P:nuclear envelope organization"/>
    <property type="evidence" value="ECO:0007669"/>
    <property type="project" value="InterPro"/>
</dbReference>
<accession>A0A167W6I1</accession>
<keyword evidence="5" id="KW-1185">Reference proteome</keyword>
<comment type="caution">
    <text evidence="4">The sequence shown here is derived from an EMBL/GenBank/DDBJ whole genome shotgun (WGS) entry which is preliminary data.</text>
</comment>
<keyword evidence="2" id="KW-1133">Transmembrane helix</keyword>
<reference evidence="4 5" key="1">
    <citation type="journal article" date="2016" name="Genome Biol. Evol.">
        <title>Divergent and convergent evolution of fungal pathogenicity.</title>
        <authorList>
            <person name="Shang Y."/>
            <person name="Xiao G."/>
            <person name="Zheng P."/>
            <person name="Cen K."/>
            <person name="Zhan S."/>
            <person name="Wang C."/>
        </authorList>
    </citation>
    <scope>NUCLEOTIDE SEQUENCE [LARGE SCALE GENOMIC DNA]</scope>
    <source>
        <strain evidence="4 5">RCEF 2490</strain>
    </source>
</reference>
<feature type="region of interest" description="Disordered" evidence="1">
    <location>
        <begin position="429"/>
        <end position="472"/>
    </location>
</feature>
<dbReference type="GO" id="GO:0055088">
    <property type="term" value="P:lipid homeostasis"/>
    <property type="evidence" value="ECO:0007669"/>
    <property type="project" value="InterPro"/>
</dbReference>
<dbReference type="OrthoDB" id="5961at2759"/>
<gene>
    <name evidence="4" type="ORF">AAL_08020</name>
</gene>
<dbReference type="AlphaFoldDB" id="A0A167W6I1"/>
<feature type="region of interest" description="Disordered" evidence="1">
    <location>
        <begin position="144"/>
        <end position="231"/>
    </location>
</feature>
<dbReference type="InterPro" id="IPR040202">
    <property type="entry name" value="Brl1/Brr6"/>
</dbReference>
<protein>
    <submittedName>
        <fullName evidence="4">Nucleus export protein Brr6</fullName>
    </submittedName>
</protein>
<organism evidence="4 5">
    <name type="scientific">Moelleriella libera RCEF 2490</name>
    <dbReference type="NCBI Taxonomy" id="1081109"/>
    <lineage>
        <taxon>Eukaryota</taxon>
        <taxon>Fungi</taxon>
        <taxon>Dikarya</taxon>
        <taxon>Ascomycota</taxon>
        <taxon>Pezizomycotina</taxon>
        <taxon>Sordariomycetes</taxon>
        <taxon>Hypocreomycetidae</taxon>
        <taxon>Hypocreales</taxon>
        <taxon>Clavicipitaceae</taxon>
        <taxon>Moelleriella</taxon>
    </lineage>
</organism>
<dbReference type="STRING" id="1081109.A0A167W6I1"/>
<evidence type="ECO:0000313" key="4">
    <source>
        <dbReference type="EMBL" id="KZZ88462.1"/>
    </source>
</evidence>
<name>A0A167W6I1_9HYPO</name>
<feature type="region of interest" description="Disordered" evidence="1">
    <location>
        <begin position="382"/>
        <end position="413"/>
    </location>
</feature>
<feature type="compositionally biased region" description="Polar residues" evidence="1">
    <location>
        <begin position="56"/>
        <end position="81"/>
    </location>
</feature>
<feature type="compositionally biased region" description="Basic and acidic residues" evidence="1">
    <location>
        <begin position="162"/>
        <end position="174"/>
    </location>
</feature>
<keyword evidence="2" id="KW-0472">Membrane</keyword>
<feature type="transmembrane region" description="Helical" evidence="2">
    <location>
        <begin position="256"/>
        <end position="274"/>
    </location>
</feature>
<proteinExistence type="predicted"/>
<dbReference type="InterPro" id="IPR018767">
    <property type="entry name" value="Brl1/Brr6_dom"/>
</dbReference>
<dbReference type="SMART" id="SM01042">
    <property type="entry name" value="Brr6_like_C_C"/>
    <property type="match status" value="1"/>
</dbReference>
<evidence type="ECO:0000256" key="2">
    <source>
        <dbReference type="SAM" id="Phobius"/>
    </source>
</evidence>